<dbReference type="AlphaFoldDB" id="A0AAD4EZQ1"/>
<dbReference type="GO" id="GO:0052689">
    <property type="term" value="F:carboxylic ester hydrolase activity"/>
    <property type="evidence" value="ECO:0007669"/>
    <property type="project" value="UniProtKB-ARBA"/>
</dbReference>
<dbReference type="InterPro" id="IPR000675">
    <property type="entry name" value="Cutinase/axe"/>
</dbReference>
<gene>
    <name evidence="4" type="ORF">NEMBOFW57_000459</name>
</gene>
<dbReference type="EMBL" id="JAHCVI010000001">
    <property type="protein sequence ID" value="KAG7290457.1"/>
    <property type="molecule type" value="Genomic_DNA"/>
</dbReference>
<organism evidence="4 5">
    <name type="scientific">Staphylotrichum longicolle</name>
    <dbReference type="NCBI Taxonomy" id="669026"/>
    <lineage>
        <taxon>Eukaryota</taxon>
        <taxon>Fungi</taxon>
        <taxon>Dikarya</taxon>
        <taxon>Ascomycota</taxon>
        <taxon>Pezizomycotina</taxon>
        <taxon>Sordariomycetes</taxon>
        <taxon>Sordariomycetidae</taxon>
        <taxon>Sordariales</taxon>
        <taxon>Chaetomiaceae</taxon>
        <taxon>Staphylotrichum</taxon>
    </lineage>
</organism>
<reference evidence="4" key="1">
    <citation type="submission" date="2023-02" db="EMBL/GenBank/DDBJ databases">
        <authorList>
            <person name="Palmer J.M."/>
        </authorList>
    </citation>
    <scope>NUCLEOTIDE SEQUENCE</scope>
    <source>
        <strain evidence="4">FW57</strain>
    </source>
</reference>
<dbReference type="SMART" id="SM01110">
    <property type="entry name" value="Cutinase"/>
    <property type="match status" value="1"/>
</dbReference>
<dbReference type="Pfam" id="PF01083">
    <property type="entry name" value="Cutinase"/>
    <property type="match status" value="2"/>
</dbReference>
<evidence type="ECO:0000256" key="2">
    <source>
        <dbReference type="ARBA" id="ARBA00023157"/>
    </source>
</evidence>
<keyword evidence="2" id="KW-1015">Disulfide bond</keyword>
<proteinExistence type="predicted"/>
<evidence type="ECO:0000313" key="4">
    <source>
        <dbReference type="EMBL" id="KAG7290457.1"/>
    </source>
</evidence>
<dbReference type="PANTHER" id="PTHR33630">
    <property type="entry name" value="CUTINASE RV1984C-RELATED-RELATED"/>
    <property type="match status" value="1"/>
</dbReference>
<evidence type="ECO:0000313" key="5">
    <source>
        <dbReference type="Proteomes" id="UP001197093"/>
    </source>
</evidence>
<sequence length="164" mass="17317">MKTIRPCPLTTLLLALLTTTIHIFAARETTAPPEFGSSRTLVDLILAAFPGPSQATVEAIDYPAAGLTLDEYAASVTAGIAAVVDQTGAFAARCPGSVIVMHGYSQFAARPVGFQCPEFGDRIQSYCDAPDPFCSDGDDPDTHQGYGQEFGQQALEFVISKVGL</sequence>
<name>A0AAD4EZQ1_9PEZI</name>
<dbReference type="SUPFAM" id="SSF53474">
    <property type="entry name" value="alpha/beta-Hydrolases"/>
    <property type="match status" value="1"/>
</dbReference>
<keyword evidence="1" id="KW-0378">Hydrolase</keyword>
<feature type="chain" id="PRO_5041980367" evidence="3">
    <location>
        <begin position="26"/>
        <end position="164"/>
    </location>
</feature>
<evidence type="ECO:0000256" key="1">
    <source>
        <dbReference type="ARBA" id="ARBA00022801"/>
    </source>
</evidence>
<dbReference type="InterPro" id="IPR029058">
    <property type="entry name" value="AB_hydrolase_fold"/>
</dbReference>
<comment type="caution">
    <text evidence="4">The sequence shown here is derived from an EMBL/GenBank/DDBJ whole genome shotgun (WGS) entry which is preliminary data.</text>
</comment>
<feature type="signal peptide" evidence="3">
    <location>
        <begin position="1"/>
        <end position="25"/>
    </location>
</feature>
<dbReference type="PANTHER" id="PTHR33630:SF13">
    <property type="entry name" value="ACETYLXYLAN ESTERASE"/>
    <property type="match status" value="1"/>
</dbReference>
<accession>A0AAD4EZQ1</accession>
<protein>
    <submittedName>
        <fullName evidence="4">Uncharacterized protein</fullName>
    </submittedName>
</protein>
<dbReference type="Gene3D" id="3.40.50.1820">
    <property type="entry name" value="alpha/beta hydrolase"/>
    <property type="match status" value="2"/>
</dbReference>
<keyword evidence="5" id="KW-1185">Reference proteome</keyword>
<evidence type="ECO:0000256" key="3">
    <source>
        <dbReference type="SAM" id="SignalP"/>
    </source>
</evidence>
<dbReference type="Proteomes" id="UP001197093">
    <property type="component" value="Unassembled WGS sequence"/>
</dbReference>
<keyword evidence="3" id="KW-0732">Signal</keyword>